<evidence type="ECO:0000256" key="1">
    <source>
        <dbReference type="SAM" id="Phobius"/>
    </source>
</evidence>
<proteinExistence type="predicted"/>
<dbReference type="EMBL" id="BAAAQQ010000002">
    <property type="protein sequence ID" value="GAA2114506.1"/>
    <property type="molecule type" value="Genomic_DNA"/>
</dbReference>
<sequence>MPEEQVKLNGARSLETYPTGVTGDDRPVGLALVGAVAVWLTVSQWAIYPFTIVGQNNALRACGFAIVLGLAALLGWHASRRVIPGLVCAAAGVLLLIVAGLMPHVADRSVISEVVSGVVTLLAAALVLRDP</sequence>
<reference evidence="2 3" key="1">
    <citation type="journal article" date="2019" name="Int. J. Syst. Evol. Microbiol.">
        <title>The Global Catalogue of Microorganisms (GCM) 10K type strain sequencing project: providing services to taxonomists for standard genome sequencing and annotation.</title>
        <authorList>
            <consortium name="The Broad Institute Genomics Platform"/>
            <consortium name="The Broad Institute Genome Sequencing Center for Infectious Disease"/>
            <person name="Wu L."/>
            <person name="Ma J."/>
        </authorList>
    </citation>
    <scope>NUCLEOTIDE SEQUENCE [LARGE SCALE GENOMIC DNA]</scope>
    <source>
        <strain evidence="2 3">JCM 16021</strain>
    </source>
</reference>
<gene>
    <name evidence="2" type="ORF">GCM10009843_03010</name>
</gene>
<keyword evidence="1" id="KW-1133">Transmembrane helix</keyword>
<organism evidence="2 3">
    <name type="scientific">Nocardioides bigeumensis</name>
    <dbReference type="NCBI Taxonomy" id="433657"/>
    <lineage>
        <taxon>Bacteria</taxon>
        <taxon>Bacillati</taxon>
        <taxon>Actinomycetota</taxon>
        <taxon>Actinomycetes</taxon>
        <taxon>Propionibacteriales</taxon>
        <taxon>Nocardioidaceae</taxon>
        <taxon>Nocardioides</taxon>
    </lineage>
</organism>
<dbReference type="RefSeq" id="WP_344301817.1">
    <property type="nucleotide sequence ID" value="NZ_BAAAQQ010000002.1"/>
</dbReference>
<protein>
    <recommendedName>
        <fullName evidence="4">SPW repeat-containing protein</fullName>
    </recommendedName>
</protein>
<name>A0ABN2XMI1_9ACTN</name>
<feature type="transmembrane region" description="Helical" evidence="1">
    <location>
        <begin position="28"/>
        <end position="46"/>
    </location>
</feature>
<keyword evidence="1" id="KW-0472">Membrane</keyword>
<dbReference type="Proteomes" id="UP001500575">
    <property type="component" value="Unassembled WGS sequence"/>
</dbReference>
<evidence type="ECO:0008006" key="4">
    <source>
        <dbReference type="Google" id="ProtNLM"/>
    </source>
</evidence>
<feature type="transmembrane region" description="Helical" evidence="1">
    <location>
        <begin position="110"/>
        <end position="128"/>
    </location>
</feature>
<keyword evidence="3" id="KW-1185">Reference proteome</keyword>
<evidence type="ECO:0000313" key="3">
    <source>
        <dbReference type="Proteomes" id="UP001500575"/>
    </source>
</evidence>
<feature type="transmembrane region" description="Helical" evidence="1">
    <location>
        <begin position="58"/>
        <end position="76"/>
    </location>
</feature>
<evidence type="ECO:0000313" key="2">
    <source>
        <dbReference type="EMBL" id="GAA2114506.1"/>
    </source>
</evidence>
<comment type="caution">
    <text evidence="2">The sequence shown here is derived from an EMBL/GenBank/DDBJ whole genome shotgun (WGS) entry which is preliminary data.</text>
</comment>
<feature type="transmembrane region" description="Helical" evidence="1">
    <location>
        <begin position="82"/>
        <end position="103"/>
    </location>
</feature>
<accession>A0ABN2XMI1</accession>
<keyword evidence="1" id="KW-0812">Transmembrane</keyword>